<feature type="transmembrane region" description="Helical" evidence="8">
    <location>
        <begin position="428"/>
        <end position="450"/>
    </location>
</feature>
<evidence type="ECO:0000256" key="8">
    <source>
        <dbReference type="SAM" id="Phobius"/>
    </source>
</evidence>
<feature type="signal peptide" evidence="9">
    <location>
        <begin position="1"/>
        <end position="18"/>
    </location>
</feature>
<evidence type="ECO:0000256" key="9">
    <source>
        <dbReference type="SAM" id="SignalP"/>
    </source>
</evidence>
<keyword evidence="4" id="KW-0249">Electron transport</keyword>
<protein>
    <submittedName>
        <fullName evidence="11">Putative ferric-chelate reductase 1</fullName>
    </submittedName>
</protein>
<dbReference type="AlphaFoldDB" id="A0A226DZU3"/>
<dbReference type="InterPro" id="IPR006593">
    <property type="entry name" value="Cyt_b561/ferric_Rdtase_TM"/>
</dbReference>
<name>A0A226DZU3_FOLCA</name>
<dbReference type="EMBL" id="LNIX01000008">
    <property type="protein sequence ID" value="OXA50992.1"/>
    <property type="molecule type" value="Genomic_DNA"/>
</dbReference>
<dbReference type="SMART" id="SM00665">
    <property type="entry name" value="B561"/>
    <property type="match status" value="1"/>
</dbReference>
<evidence type="ECO:0000313" key="11">
    <source>
        <dbReference type="EMBL" id="OXA50992.1"/>
    </source>
</evidence>
<evidence type="ECO:0000256" key="7">
    <source>
        <dbReference type="SAM" id="MobiDB-lite"/>
    </source>
</evidence>
<comment type="subcellular location">
    <subcellularLocation>
        <location evidence="1">Membrane</location>
    </subcellularLocation>
</comment>
<dbReference type="Proteomes" id="UP000198287">
    <property type="component" value="Unassembled WGS sequence"/>
</dbReference>
<feature type="domain" description="Cytochrome b561" evidence="10">
    <location>
        <begin position="357"/>
        <end position="501"/>
    </location>
</feature>
<feature type="region of interest" description="Disordered" evidence="7">
    <location>
        <begin position="79"/>
        <end position="176"/>
    </location>
</feature>
<reference evidence="11 12" key="1">
    <citation type="submission" date="2015-12" db="EMBL/GenBank/DDBJ databases">
        <title>The genome of Folsomia candida.</title>
        <authorList>
            <person name="Faddeeva A."/>
            <person name="Derks M.F."/>
            <person name="Anvar Y."/>
            <person name="Smit S."/>
            <person name="Van Straalen N."/>
            <person name="Roelofs D."/>
        </authorList>
    </citation>
    <scope>NUCLEOTIDE SEQUENCE [LARGE SCALE GENOMIC DNA]</scope>
    <source>
        <strain evidence="11 12">VU population</strain>
        <tissue evidence="11">Whole body</tissue>
    </source>
</reference>
<evidence type="ECO:0000259" key="10">
    <source>
        <dbReference type="SMART" id="SM00665"/>
    </source>
</evidence>
<dbReference type="STRING" id="158441.A0A226DZU3"/>
<dbReference type="GO" id="GO:0016020">
    <property type="term" value="C:membrane"/>
    <property type="evidence" value="ECO:0007669"/>
    <property type="project" value="UniProtKB-SubCell"/>
</dbReference>
<gene>
    <name evidence="11" type="ORF">Fcan01_14227</name>
</gene>
<keyword evidence="3 8" id="KW-0812">Transmembrane</keyword>
<feature type="transmembrane region" description="Helical" evidence="8">
    <location>
        <begin position="353"/>
        <end position="376"/>
    </location>
</feature>
<keyword evidence="9" id="KW-0732">Signal</keyword>
<dbReference type="Pfam" id="PF03188">
    <property type="entry name" value="Cytochrom_B561"/>
    <property type="match status" value="1"/>
</dbReference>
<keyword evidence="5 8" id="KW-1133">Transmembrane helix</keyword>
<sequence length="501" mass="56905">MQSIPILLFIWAAYPTFAQLGQENDPRFRRLFDPSYSKTFFSMKDRMVLTSGENATLIEDNNDEINHIIYPFVDKPVAKKHDKKKRRRRKKKRKPDRKLEDDFPTDLIGDDVHVGSRQVKKSQEIVGPDRNNSGFKDDAVTIEYYEETEEETSPPTAPPTTTPPSTGSTTTVDPFLPDTHHLLPLKPIDPSKLFAGCHNASAGHFVCFGYPDGCISTRTCRMAAALSMSKDVKDWIRVVMAATAPRGFVALGFSEDRFMGDDTVVHYNGVIACEFLMNTTIRPDNPESQKKSHLLKETHHLFLAFGRHSEVTDTNSSEFGELRFHHMTAVSSDDEEIHSLFEQRKILSPRSTGLLLTHIIPYTLAFSFFIPCAMFIAKYGREAYGDEIHTVFQTTAVFLSIVGLIGIVQELGGEWRSFKLGSSFHSVTGLLATVFLWVNFILGGMGFSFLKKKENAETKEEKPGDDVVVETEQKRFAYHYFKWSHWYCGQSVYWLGSEFKM</sequence>
<organism evidence="11 12">
    <name type="scientific">Folsomia candida</name>
    <name type="common">Springtail</name>
    <dbReference type="NCBI Taxonomy" id="158441"/>
    <lineage>
        <taxon>Eukaryota</taxon>
        <taxon>Metazoa</taxon>
        <taxon>Ecdysozoa</taxon>
        <taxon>Arthropoda</taxon>
        <taxon>Hexapoda</taxon>
        <taxon>Collembola</taxon>
        <taxon>Entomobryomorpha</taxon>
        <taxon>Isotomoidea</taxon>
        <taxon>Isotomidae</taxon>
        <taxon>Proisotominae</taxon>
        <taxon>Folsomia</taxon>
    </lineage>
</organism>
<evidence type="ECO:0000256" key="1">
    <source>
        <dbReference type="ARBA" id="ARBA00004370"/>
    </source>
</evidence>
<proteinExistence type="predicted"/>
<feature type="chain" id="PRO_5012398153" evidence="9">
    <location>
        <begin position="19"/>
        <end position="501"/>
    </location>
</feature>
<feature type="compositionally biased region" description="Basic residues" evidence="7">
    <location>
        <begin position="79"/>
        <end position="96"/>
    </location>
</feature>
<evidence type="ECO:0000256" key="5">
    <source>
        <dbReference type="ARBA" id="ARBA00022989"/>
    </source>
</evidence>
<comment type="caution">
    <text evidence="11">The sequence shown here is derived from an EMBL/GenBank/DDBJ whole genome shotgun (WGS) entry which is preliminary data.</text>
</comment>
<evidence type="ECO:0000256" key="3">
    <source>
        <dbReference type="ARBA" id="ARBA00022692"/>
    </source>
</evidence>
<dbReference type="Gene3D" id="1.20.120.1770">
    <property type="match status" value="1"/>
</dbReference>
<keyword evidence="2" id="KW-0813">Transport</keyword>
<evidence type="ECO:0000256" key="6">
    <source>
        <dbReference type="ARBA" id="ARBA00023136"/>
    </source>
</evidence>
<evidence type="ECO:0000256" key="4">
    <source>
        <dbReference type="ARBA" id="ARBA00022982"/>
    </source>
</evidence>
<feature type="transmembrane region" description="Helical" evidence="8">
    <location>
        <begin position="388"/>
        <end position="408"/>
    </location>
</feature>
<keyword evidence="6 8" id="KW-0472">Membrane</keyword>
<evidence type="ECO:0000313" key="12">
    <source>
        <dbReference type="Proteomes" id="UP000198287"/>
    </source>
</evidence>
<accession>A0A226DZU3</accession>
<evidence type="ECO:0000256" key="2">
    <source>
        <dbReference type="ARBA" id="ARBA00022448"/>
    </source>
</evidence>
<keyword evidence="12" id="KW-1185">Reference proteome</keyword>